<sequence length="130" mass="13442">MGPADASGPVQQPAHRLEGSESPESPGRVCGTWRAGHRPQTWQGESRWAPGPATPSPSRPRPSPRTAGFPSGATEASAHSGVRSPAPANGRDRDNSHPLWTAGSSQAVWPPETPRAAGSEQGPGVLLCTV</sequence>
<evidence type="ECO:0000313" key="3">
    <source>
        <dbReference type="Proteomes" id="UP000558488"/>
    </source>
</evidence>
<evidence type="ECO:0000313" key="2">
    <source>
        <dbReference type="EMBL" id="KAF6318682.1"/>
    </source>
</evidence>
<protein>
    <submittedName>
        <fullName evidence="2">Uncharacterized protein</fullName>
    </submittedName>
</protein>
<proteinExistence type="predicted"/>
<dbReference type="AlphaFoldDB" id="A0A7J7V0T9"/>
<dbReference type="EMBL" id="JACAGB010000017">
    <property type="protein sequence ID" value="KAF6318682.1"/>
    <property type="molecule type" value="Genomic_DNA"/>
</dbReference>
<feature type="compositionally biased region" description="Pro residues" evidence="1">
    <location>
        <begin position="52"/>
        <end position="63"/>
    </location>
</feature>
<comment type="caution">
    <text evidence="2">The sequence shown here is derived from an EMBL/GenBank/DDBJ whole genome shotgun (WGS) entry which is preliminary data.</text>
</comment>
<feature type="region of interest" description="Disordered" evidence="1">
    <location>
        <begin position="1"/>
        <end position="130"/>
    </location>
</feature>
<keyword evidence="3" id="KW-1185">Reference proteome</keyword>
<reference evidence="2 3" key="1">
    <citation type="journal article" date="2020" name="Nature">
        <title>Six reference-quality genomes reveal evolution of bat adaptations.</title>
        <authorList>
            <person name="Jebb D."/>
            <person name="Huang Z."/>
            <person name="Pippel M."/>
            <person name="Hughes G.M."/>
            <person name="Lavrichenko K."/>
            <person name="Devanna P."/>
            <person name="Winkler S."/>
            <person name="Jermiin L.S."/>
            <person name="Skirmuntt E.C."/>
            <person name="Katzourakis A."/>
            <person name="Burkitt-Gray L."/>
            <person name="Ray D.A."/>
            <person name="Sullivan K.A.M."/>
            <person name="Roscito J.G."/>
            <person name="Kirilenko B.M."/>
            <person name="Davalos L.M."/>
            <person name="Corthals A.P."/>
            <person name="Power M.L."/>
            <person name="Jones G."/>
            <person name="Ransome R.D."/>
            <person name="Dechmann D.K.N."/>
            <person name="Locatelli A.G."/>
            <person name="Puechmaille S.J."/>
            <person name="Fedrigo O."/>
            <person name="Jarvis E.D."/>
            <person name="Hiller M."/>
            <person name="Vernes S.C."/>
            <person name="Myers E.W."/>
            <person name="Teeling E.C."/>
        </authorList>
    </citation>
    <scope>NUCLEOTIDE SEQUENCE [LARGE SCALE GENOMIC DNA]</scope>
    <source>
        <strain evidence="2">MPipKuh1</strain>
        <tissue evidence="2">Flight muscle</tissue>
    </source>
</reference>
<accession>A0A7J7V0T9</accession>
<organism evidence="2 3">
    <name type="scientific">Pipistrellus kuhlii</name>
    <name type="common">Kuhl's pipistrelle</name>
    <dbReference type="NCBI Taxonomy" id="59472"/>
    <lineage>
        <taxon>Eukaryota</taxon>
        <taxon>Metazoa</taxon>
        <taxon>Chordata</taxon>
        <taxon>Craniata</taxon>
        <taxon>Vertebrata</taxon>
        <taxon>Euteleostomi</taxon>
        <taxon>Mammalia</taxon>
        <taxon>Eutheria</taxon>
        <taxon>Laurasiatheria</taxon>
        <taxon>Chiroptera</taxon>
        <taxon>Yangochiroptera</taxon>
        <taxon>Vespertilionidae</taxon>
        <taxon>Pipistrellus</taxon>
    </lineage>
</organism>
<name>A0A7J7V0T9_PIPKU</name>
<dbReference type="Proteomes" id="UP000558488">
    <property type="component" value="Unassembled WGS sequence"/>
</dbReference>
<gene>
    <name evidence="2" type="ORF">mPipKuh1_008664</name>
</gene>
<evidence type="ECO:0000256" key="1">
    <source>
        <dbReference type="SAM" id="MobiDB-lite"/>
    </source>
</evidence>